<dbReference type="InterPro" id="IPR050231">
    <property type="entry name" value="Iron_ascorbate_oxido_reductase"/>
</dbReference>
<name>A0A167K8K5_9HYPO</name>
<keyword evidence="5" id="KW-1185">Reference proteome</keyword>
<dbReference type="InterPro" id="IPR027443">
    <property type="entry name" value="IPNS-like_sf"/>
</dbReference>
<keyword evidence="2" id="KW-0560">Oxidoreductase</keyword>
<dbReference type="Gene3D" id="2.60.120.330">
    <property type="entry name" value="B-lactam Antibiotic, Isopenicillin N Synthase, Chain"/>
    <property type="match status" value="1"/>
</dbReference>
<dbReference type="GO" id="GO:0046872">
    <property type="term" value="F:metal ion binding"/>
    <property type="evidence" value="ECO:0007669"/>
    <property type="project" value="UniProtKB-KW"/>
</dbReference>
<comment type="similarity">
    <text evidence="1 2">Belongs to the iron/ascorbate-dependent oxidoreductase family.</text>
</comment>
<evidence type="ECO:0000313" key="4">
    <source>
        <dbReference type="EMBL" id="OAA51374.1"/>
    </source>
</evidence>
<organism evidence="4 5">
    <name type="scientific">Beauveria brongniartii RCEF 3172</name>
    <dbReference type="NCBI Taxonomy" id="1081107"/>
    <lineage>
        <taxon>Eukaryota</taxon>
        <taxon>Fungi</taxon>
        <taxon>Dikarya</taxon>
        <taxon>Ascomycota</taxon>
        <taxon>Pezizomycotina</taxon>
        <taxon>Sordariomycetes</taxon>
        <taxon>Hypocreomycetidae</taxon>
        <taxon>Hypocreales</taxon>
        <taxon>Cordycipitaceae</taxon>
        <taxon>Beauveria</taxon>
        <taxon>Beauveria brongniartii</taxon>
    </lineage>
</organism>
<dbReference type="InterPro" id="IPR005123">
    <property type="entry name" value="Oxoglu/Fe-dep_dioxygenase_dom"/>
</dbReference>
<protein>
    <submittedName>
        <fullName evidence="4">Oxidoreductase, 2OG-Fe(II) oxygenase family</fullName>
    </submittedName>
</protein>
<dbReference type="Pfam" id="PF03171">
    <property type="entry name" value="2OG-FeII_Oxy"/>
    <property type="match status" value="1"/>
</dbReference>
<dbReference type="AlphaFoldDB" id="A0A167K8K5"/>
<keyword evidence="2" id="KW-0479">Metal-binding</keyword>
<evidence type="ECO:0000256" key="1">
    <source>
        <dbReference type="ARBA" id="ARBA00008056"/>
    </source>
</evidence>
<comment type="caution">
    <text evidence="4">The sequence shown here is derived from an EMBL/GenBank/DDBJ whole genome shotgun (WGS) entry which is preliminary data.</text>
</comment>
<keyword evidence="2" id="KW-0408">Iron</keyword>
<dbReference type="EMBL" id="AZHA01000002">
    <property type="protein sequence ID" value="OAA51374.1"/>
    <property type="molecule type" value="Genomic_DNA"/>
</dbReference>
<dbReference type="OrthoDB" id="288590at2759"/>
<evidence type="ECO:0000313" key="5">
    <source>
        <dbReference type="Proteomes" id="UP000076863"/>
    </source>
</evidence>
<proteinExistence type="inferred from homology"/>
<sequence length="365" mass="41140">MGSVETLESFDSTNFDPIPLPDHLPTYKLPRVSISKLINSDHAHTKTVFDICSQTGFFYLDLMDLPLGRRLWENACKVRNIVQHLLATLPEEVKRGYRTRVETGVLDRGYTMTTPEGQGVAKYVESLNIPRDELFAKTTPGWELPTWLKQHQDLFKEIQADAHVVEQTLLAALEKHLGLATGSFTKTHQLESPSYSFLRVLRHPPSDPDTAIRDRPRIFAHRDVVSISMLFTWLGGLQIPNDDAVNPTDDTGANDGSWLWVPPEAGHMIVNLGDAMPIFTNGVLKSGLHRVVTAYGEQAKFDRMSVLLTGRPNWEVPMEPLKGTNIPALTLEQAENRPVVSCKQWGDDVIRSYYQNDVKWKDGSR</sequence>
<feature type="domain" description="Fe2OG dioxygenase" evidence="3">
    <location>
        <begin position="193"/>
        <end position="314"/>
    </location>
</feature>
<gene>
    <name evidence="4" type="ORF">BBO_01321</name>
</gene>
<dbReference type="PANTHER" id="PTHR47990">
    <property type="entry name" value="2-OXOGLUTARATE (2OG) AND FE(II)-DEPENDENT OXYGENASE SUPERFAMILY PROTEIN-RELATED"/>
    <property type="match status" value="1"/>
</dbReference>
<dbReference type="Proteomes" id="UP000076863">
    <property type="component" value="Unassembled WGS sequence"/>
</dbReference>
<reference evidence="4 5" key="1">
    <citation type="journal article" date="2016" name="Genome Biol. Evol.">
        <title>Divergent and convergent evolution of fungal pathogenicity.</title>
        <authorList>
            <person name="Shang Y."/>
            <person name="Xiao G."/>
            <person name="Zheng P."/>
            <person name="Cen K."/>
            <person name="Zhan S."/>
            <person name="Wang C."/>
        </authorList>
    </citation>
    <scope>NUCLEOTIDE SEQUENCE [LARGE SCALE GENOMIC DNA]</scope>
    <source>
        <strain evidence="4 5">RCEF 3172</strain>
    </source>
</reference>
<dbReference type="GO" id="GO:0016491">
    <property type="term" value="F:oxidoreductase activity"/>
    <property type="evidence" value="ECO:0007669"/>
    <property type="project" value="UniProtKB-KW"/>
</dbReference>
<dbReference type="SUPFAM" id="SSF51197">
    <property type="entry name" value="Clavaminate synthase-like"/>
    <property type="match status" value="1"/>
</dbReference>
<accession>A0A167K8K5</accession>
<dbReference type="InterPro" id="IPR044861">
    <property type="entry name" value="IPNS-like_FE2OG_OXY"/>
</dbReference>
<evidence type="ECO:0000259" key="3">
    <source>
        <dbReference type="PROSITE" id="PS51471"/>
    </source>
</evidence>
<evidence type="ECO:0000256" key="2">
    <source>
        <dbReference type="RuleBase" id="RU003682"/>
    </source>
</evidence>
<dbReference type="PROSITE" id="PS51471">
    <property type="entry name" value="FE2OG_OXY"/>
    <property type="match status" value="1"/>
</dbReference>